<proteinExistence type="predicted"/>
<evidence type="ECO:0000256" key="1">
    <source>
        <dbReference type="ARBA" id="ARBA00004651"/>
    </source>
</evidence>
<keyword evidence="8" id="KW-1185">Reference proteome</keyword>
<accession>A0ABT1GYX6</accession>
<evidence type="ECO:0000256" key="6">
    <source>
        <dbReference type="SAM" id="Phobius"/>
    </source>
</evidence>
<comment type="caution">
    <text evidence="7">The sequence shown here is derived from an EMBL/GenBank/DDBJ whole genome shotgun (WGS) entry which is preliminary data.</text>
</comment>
<dbReference type="PANTHER" id="PTHR30086">
    <property type="entry name" value="ARGININE EXPORTER PROTEIN ARGO"/>
    <property type="match status" value="1"/>
</dbReference>
<protein>
    <submittedName>
        <fullName evidence="7">L-lysine exporter family protein LysE/ArgO</fullName>
    </submittedName>
</protein>
<keyword evidence="4 6" id="KW-1133">Transmembrane helix</keyword>
<gene>
    <name evidence="7" type="ORF">LX12_001377</name>
</gene>
<evidence type="ECO:0000256" key="3">
    <source>
        <dbReference type="ARBA" id="ARBA00022692"/>
    </source>
</evidence>
<dbReference type="PANTHER" id="PTHR30086:SF20">
    <property type="entry name" value="ARGININE EXPORTER PROTEIN ARGO-RELATED"/>
    <property type="match status" value="1"/>
</dbReference>
<feature type="transmembrane region" description="Helical" evidence="6">
    <location>
        <begin position="189"/>
        <end position="210"/>
    </location>
</feature>
<reference evidence="7 8" key="1">
    <citation type="submission" date="2022-06" db="EMBL/GenBank/DDBJ databases">
        <title>Genomic Encyclopedia of Archaeal and Bacterial Type Strains, Phase II (KMG-II): from individual species to whole genera.</title>
        <authorList>
            <person name="Goeker M."/>
        </authorList>
    </citation>
    <scope>NUCLEOTIDE SEQUENCE [LARGE SCALE GENOMIC DNA]</scope>
    <source>
        <strain evidence="7 8">DSM 45037</strain>
    </source>
</reference>
<keyword evidence="3 6" id="KW-0812">Transmembrane</keyword>
<feature type="transmembrane region" description="Helical" evidence="6">
    <location>
        <begin position="153"/>
        <end position="177"/>
    </location>
</feature>
<name>A0ABT1GYX6_9NOCA</name>
<feature type="transmembrane region" description="Helical" evidence="6">
    <location>
        <begin position="70"/>
        <end position="90"/>
    </location>
</feature>
<feature type="transmembrane region" description="Helical" evidence="6">
    <location>
        <begin position="6"/>
        <end position="29"/>
    </location>
</feature>
<evidence type="ECO:0000256" key="4">
    <source>
        <dbReference type="ARBA" id="ARBA00022989"/>
    </source>
</evidence>
<sequence length="212" mass="21446">MTWFSTALAGLLTGAGLIVAIGPQNVMVLRTGVARTHVRSVVAVCATSDIVLILGGVAGLGTVVSGHPSLVVVATVLGGGYVIVLGLLAARRAVRAARTGGEAMTVADEGRTTTRAAVVATALLLTFGNPHVYLDTVLTLGAVANAHGPDLRWAFGLGACAASILWFAALGFGAGRLAPWFARPRAWQVLDGVIAVVMITFGAVLIGSLVGP</sequence>
<evidence type="ECO:0000256" key="2">
    <source>
        <dbReference type="ARBA" id="ARBA00022475"/>
    </source>
</evidence>
<evidence type="ECO:0000313" key="8">
    <source>
        <dbReference type="Proteomes" id="UP001205740"/>
    </source>
</evidence>
<evidence type="ECO:0000313" key="7">
    <source>
        <dbReference type="EMBL" id="MCP2160198.1"/>
    </source>
</evidence>
<keyword evidence="5 6" id="KW-0472">Membrane</keyword>
<dbReference type="InterPro" id="IPR001123">
    <property type="entry name" value="LeuE-type"/>
</dbReference>
<dbReference type="Proteomes" id="UP001205740">
    <property type="component" value="Unassembled WGS sequence"/>
</dbReference>
<dbReference type="EMBL" id="JAMTCG010000002">
    <property type="protein sequence ID" value="MCP2160198.1"/>
    <property type="molecule type" value="Genomic_DNA"/>
</dbReference>
<organism evidence="7 8">
    <name type="scientific">Williamsia serinedens</name>
    <dbReference type="NCBI Taxonomy" id="391736"/>
    <lineage>
        <taxon>Bacteria</taxon>
        <taxon>Bacillati</taxon>
        <taxon>Actinomycetota</taxon>
        <taxon>Actinomycetes</taxon>
        <taxon>Mycobacteriales</taxon>
        <taxon>Nocardiaceae</taxon>
        <taxon>Williamsia</taxon>
    </lineage>
</organism>
<dbReference type="RefSeq" id="WP_253653768.1">
    <property type="nucleotide sequence ID" value="NZ_BAAAOE010000001.1"/>
</dbReference>
<keyword evidence="2" id="KW-1003">Cell membrane</keyword>
<comment type="subcellular location">
    <subcellularLocation>
        <location evidence="1">Cell membrane</location>
        <topology evidence="1">Multi-pass membrane protein</topology>
    </subcellularLocation>
</comment>
<feature type="transmembrane region" description="Helical" evidence="6">
    <location>
        <begin position="41"/>
        <end position="64"/>
    </location>
</feature>
<feature type="transmembrane region" description="Helical" evidence="6">
    <location>
        <begin position="116"/>
        <end position="133"/>
    </location>
</feature>
<evidence type="ECO:0000256" key="5">
    <source>
        <dbReference type="ARBA" id="ARBA00023136"/>
    </source>
</evidence>
<dbReference type="Pfam" id="PF01810">
    <property type="entry name" value="LysE"/>
    <property type="match status" value="1"/>
</dbReference>